<evidence type="ECO:0000256" key="1">
    <source>
        <dbReference type="PIRSR" id="PIRSR006487-1"/>
    </source>
</evidence>
<dbReference type="InterPro" id="IPR027266">
    <property type="entry name" value="TrmE/GcvT-like"/>
</dbReference>
<feature type="domain" description="GCVT N-terminal" evidence="2">
    <location>
        <begin position="54"/>
        <end position="253"/>
    </location>
</feature>
<dbReference type="InterPro" id="IPR028896">
    <property type="entry name" value="GcvT/YgfZ/DmdA"/>
</dbReference>
<name>A0A8I0TNS1_9ACTN</name>
<dbReference type="AlphaFoldDB" id="A0A8I0TNS1"/>
<feature type="binding site" evidence="1">
    <location>
        <position position="219"/>
    </location>
    <ligand>
        <name>substrate</name>
    </ligand>
</feature>
<dbReference type="PANTHER" id="PTHR43757">
    <property type="entry name" value="AMINOMETHYLTRANSFERASE"/>
    <property type="match status" value="1"/>
</dbReference>
<dbReference type="EMBL" id="JADBGF010000001">
    <property type="protein sequence ID" value="MBE1594096.1"/>
    <property type="molecule type" value="Genomic_DNA"/>
</dbReference>
<sequence>MPTTASYRTEPERFDMAEMPQSKTFPHTPFVPYDPIVQFHETAAWCFGGDAEAWEYTGWRDEVLAATTTVSLHGHLNPSPTLRLTGPDALAFLSSVCVNSLATFRVGASRHAIMTDDQGRVAAHGMLLRLAEDDFVTYWLSPYLGYRLAQRPDLDVTAEDLTGRVFLFQLSGPRSLEVLEGAAEENLHDIKFLRHRLATIAGAEVRVIRIGMSGTLAYEVHGPVEHAIPVYEALMAAGEEYGIRKMGVQAYMCQHTQGGFGQMYYHFPLPWGEDENLQAFFAGLGFPPIGKDLRLHGSAGKDLDRRYRTPYELGWGHMVKFDHDFIGCEALAREAAAAARTMVTLVWNPEDIADVYQSQFRKGAEHPYMNMPNHFMYEVGDREHQQSLWADRVLVGGRDVGTSSGRCFSVHSGEMLSLATVETAVADEGTEVVVLWGDPGTRQKEIRATVARFPYLVDPVRNEKFDVSTIPSKYEPAAAAAGETRTANA</sequence>
<dbReference type="PANTHER" id="PTHR43757:SF2">
    <property type="entry name" value="AMINOMETHYLTRANSFERASE, MITOCHONDRIAL"/>
    <property type="match status" value="1"/>
</dbReference>
<reference evidence="3 4" key="1">
    <citation type="submission" date="2020-10" db="EMBL/GenBank/DDBJ databases">
        <title>Sequencing the genomes of 1000 actinobacteria strains.</title>
        <authorList>
            <person name="Klenk H.-P."/>
        </authorList>
    </citation>
    <scope>NUCLEOTIDE SEQUENCE [LARGE SCALE GENOMIC DNA]</scope>
    <source>
        <strain evidence="3 4">DSM 41803</strain>
    </source>
</reference>
<dbReference type="OrthoDB" id="2055370at2"/>
<comment type="caution">
    <text evidence="3">The sequence shown here is derived from an EMBL/GenBank/DDBJ whole genome shotgun (WGS) entry which is preliminary data.</text>
</comment>
<evidence type="ECO:0000313" key="3">
    <source>
        <dbReference type="EMBL" id="MBE1594096.1"/>
    </source>
</evidence>
<protein>
    <submittedName>
        <fullName evidence="3">Glycine cleavage system aminomethyltransferase T</fullName>
    </submittedName>
</protein>
<proteinExistence type="predicted"/>
<dbReference type="GO" id="GO:0008168">
    <property type="term" value="F:methyltransferase activity"/>
    <property type="evidence" value="ECO:0007669"/>
    <property type="project" value="UniProtKB-KW"/>
</dbReference>
<dbReference type="Pfam" id="PF01571">
    <property type="entry name" value="GCV_T"/>
    <property type="match status" value="1"/>
</dbReference>
<dbReference type="InterPro" id="IPR006222">
    <property type="entry name" value="GCVT_N"/>
</dbReference>
<accession>A0A8I0TNS1</accession>
<dbReference type="PIRSF" id="PIRSF006487">
    <property type="entry name" value="GcvT"/>
    <property type="match status" value="1"/>
</dbReference>
<evidence type="ECO:0000313" key="4">
    <source>
        <dbReference type="Proteomes" id="UP000629287"/>
    </source>
</evidence>
<dbReference type="SUPFAM" id="SSF103025">
    <property type="entry name" value="Folate-binding domain"/>
    <property type="match status" value="1"/>
</dbReference>
<keyword evidence="4" id="KW-1185">Reference proteome</keyword>
<dbReference type="GeneID" id="86824912"/>
<dbReference type="Gene3D" id="3.30.1360.120">
    <property type="entry name" value="Probable tRNA modification gtpase trme, domain 1"/>
    <property type="match status" value="1"/>
</dbReference>
<gene>
    <name evidence="3" type="ORF">H4687_000225</name>
</gene>
<keyword evidence="3" id="KW-0808">Transferase</keyword>
<dbReference type="Proteomes" id="UP000629287">
    <property type="component" value="Unassembled WGS sequence"/>
</dbReference>
<dbReference type="RefSeq" id="WP_050399394.1">
    <property type="nucleotide sequence ID" value="NZ_JADBGF010000001.1"/>
</dbReference>
<organism evidence="3 4">
    <name type="scientific">Streptomyces stelliscabiei</name>
    <dbReference type="NCBI Taxonomy" id="146820"/>
    <lineage>
        <taxon>Bacteria</taxon>
        <taxon>Bacillati</taxon>
        <taxon>Actinomycetota</taxon>
        <taxon>Actinomycetes</taxon>
        <taxon>Kitasatosporales</taxon>
        <taxon>Streptomycetaceae</taxon>
        <taxon>Streptomyces</taxon>
    </lineage>
</organism>
<dbReference type="GO" id="GO:0032259">
    <property type="term" value="P:methylation"/>
    <property type="evidence" value="ECO:0007669"/>
    <property type="project" value="UniProtKB-KW"/>
</dbReference>
<keyword evidence="3" id="KW-0489">Methyltransferase</keyword>
<evidence type="ECO:0000259" key="2">
    <source>
        <dbReference type="Pfam" id="PF01571"/>
    </source>
</evidence>